<feature type="transmembrane region" description="Helical" evidence="10">
    <location>
        <begin position="434"/>
        <end position="459"/>
    </location>
</feature>
<comment type="subcellular location">
    <subcellularLocation>
        <location evidence="1">Endosome membrane</location>
        <topology evidence="1">Multi-pass membrane protein</topology>
    </subcellularLocation>
    <subcellularLocation>
        <location evidence="2">Golgi apparatus membrane</location>
        <topology evidence="2">Multi-pass membrane protein</topology>
    </subcellularLocation>
</comment>
<keyword evidence="9 10" id="KW-0472">Membrane</keyword>
<feature type="transmembrane region" description="Helical" evidence="10">
    <location>
        <begin position="471"/>
        <end position="494"/>
    </location>
</feature>
<evidence type="ECO:0000256" key="4">
    <source>
        <dbReference type="ARBA" id="ARBA00022692"/>
    </source>
</evidence>
<evidence type="ECO:0000256" key="1">
    <source>
        <dbReference type="ARBA" id="ARBA00004337"/>
    </source>
</evidence>
<sequence length="702" mass="77737">MAPPLRCSLAAAVAVCLLISGSYSYYVPGTYPQEFYPGGTISAQVNSLTSFETDLPYEYYSMPFCKPVEGVHRAGNAANLGTVIMGIKLLNSQYNFTIMRQEKGKDACAPKGFYGPLDGKDVKKLQMLITQKYRINMVLDNLPVTAQDLLDKNQEFVRPGFELGYEEDGKFYVFNHLQFNILVHPTHGEYMRARQGFKDAAVLDNIDARRMLLSRKQLLAAGASEAALGGSSSGRQLAADEKKADDKEKKDDPATPDQMYMIVGFEVSPCSIKRTAGKPIEDIMCDNIDRVPTPQEVKEGEKIMYTYDVYWQVSDIKWASRWDSYLRMPGGKVHWFSIMNSLLIVLVMATLVAMILIRTVRRDLAKYEQLVVDGSADMKDEAGWKLLTGDAFRAPAGGKSLAVHFGSGVQMLLVSLVTLLLATLGFLSPASRGALLTTTIILFVLLSFVAGGSAVALWGVMERTYEGWVGVALHVSLFLPGLVMLIFTVLNIALKHTGSLGAVPAGIYFTIVAIWFLVSVPLTFVGGFMATRLPILDYPVKTNQIPRQIPPAPLVAHPVLLFFSAGILPFGTMFIELYFAMTSLWLGYFYYLFGFVFLIGLLTIIINCEIAVLCTYVQLCAEDYMWWWQSFYRGGSVAFYVALYAVGFMGSSLHSLSGFLPMLTYLSYMSIMILGLYTAMGTVGFLASFVFVYQIFAAVKQD</sequence>
<dbReference type="InterPro" id="IPR004240">
    <property type="entry name" value="EMP70"/>
</dbReference>
<feature type="transmembrane region" description="Helical" evidence="10">
    <location>
        <begin position="409"/>
        <end position="428"/>
    </location>
</feature>
<keyword evidence="6" id="KW-0967">Endosome</keyword>
<evidence type="ECO:0000256" key="3">
    <source>
        <dbReference type="ARBA" id="ARBA00005227"/>
    </source>
</evidence>
<dbReference type="Proteomes" id="UP001244341">
    <property type="component" value="Chromosome 2b"/>
</dbReference>
<organism evidence="12 13">
    <name type="scientific">Tetradesmus obliquus</name>
    <name type="common">Green alga</name>
    <name type="synonym">Acutodesmus obliquus</name>
    <dbReference type="NCBI Taxonomy" id="3088"/>
    <lineage>
        <taxon>Eukaryota</taxon>
        <taxon>Viridiplantae</taxon>
        <taxon>Chlorophyta</taxon>
        <taxon>core chlorophytes</taxon>
        <taxon>Chlorophyceae</taxon>
        <taxon>CS clade</taxon>
        <taxon>Sphaeropleales</taxon>
        <taxon>Scenedesmaceae</taxon>
        <taxon>Tetradesmus</taxon>
    </lineage>
</organism>
<feature type="transmembrane region" description="Helical" evidence="10">
    <location>
        <begin position="506"/>
        <end position="533"/>
    </location>
</feature>
<dbReference type="PANTHER" id="PTHR10766:SF55">
    <property type="entry name" value="TRANSMEMBRANE 9 SUPERFAMILY MEMBER 4"/>
    <property type="match status" value="1"/>
</dbReference>
<evidence type="ECO:0000313" key="13">
    <source>
        <dbReference type="Proteomes" id="UP001244341"/>
    </source>
</evidence>
<evidence type="ECO:0000256" key="11">
    <source>
        <dbReference type="SAM" id="MobiDB-lite"/>
    </source>
</evidence>
<feature type="transmembrane region" description="Helical" evidence="10">
    <location>
        <begin position="668"/>
        <end position="696"/>
    </location>
</feature>
<feature type="chain" id="PRO_5045012506" description="Transmembrane 9 superfamily member" evidence="10">
    <location>
        <begin position="25"/>
        <end position="702"/>
    </location>
</feature>
<keyword evidence="5 10" id="KW-0732">Signal</keyword>
<dbReference type="EMBL" id="CP126209">
    <property type="protein sequence ID" value="WIA10331.1"/>
    <property type="molecule type" value="Genomic_DNA"/>
</dbReference>
<evidence type="ECO:0000256" key="10">
    <source>
        <dbReference type="RuleBase" id="RU363079"/>
    </source>
</evidence>
<keyword evidence="7 10" id="KW-1133">Transmembrane helix</keyword>
<dbReference type="PANTHER" id="PTHR10766">
    <property type="entry name" value="TRANSMEMBRANE 9 SUPERFAMILY PROTEIN"/>
    <property type="match status" value="1"/>
</dbReference>
<evidence type="ECO:0000256" key="9">
    <source>
        <dbReference type="ARBA" id="ARBA00023136"/>
    </source>
</evidence>
<evidence type="ECO:0000313" key="12">
    <source>
        <dbReference type="EMBL" id="WIA10331.1"/>
    </source>
</evidence>
<evidence type="ECO:0000256" key="2">
    <source>
        <dbReference type="ARBA" id="ARBA00004653"/>
    </source>
</evidence>
<proteinExistence type="inferred from homology"/>
<reference evidence="12 13" key="1">
    <citation type="submission" date="2023-05" db="EMBL/GenBank/DDBJ databases">
        <title>A 100% complete, gapless, phased diploid assembly of the Scenedesmus obliquus UTEX 3031 genome.</title>
        <authorList>
            <person name="Biondi T.C."/>
            <person name="Hanschen E.R."/>
            <person name="Kwon T."/>
            <person name="Eng W."/>
            <person name="Kruse C.P.S."/>
            <person name="Koehler S.I."/>
            <person name="Kunde Y."/>
            <person name="Gleasner C.D."/>
            <person name="You Mak K.T."/>
            <person name="Polle J."/>
            <person name="Hovde B.T."/>
            <person name="Starkenburg S.R."/>
        </authorList>
    </citation>
    <scope>NUCLEOTIDE SEQUENCE [LARGE SCALE GENOMIC DNA]</scope>
    <source>
        <strain evidence="12 13">DOE0152z</strain>
    </source>
</reference>
<evidence type="ECO:0000256" key="5">
    <source>
        <dbReference type="ARBA" id="ARBA00022729"/>
    </source>
</evidence>
<keyword evidence="8" id="KW-0333">Golgi apparatus</keyword>
<protein>
    <recommendedName>
        <fullName evidence="10">Transmembrane 9 superfamily member</fullName>
    </recommendedName>
</protein>
<gene>
    <name evidence="12" type="ORF">OEZ85_010523</name>
</gene>
<accession>A0ABY8TMJ5</accession>
<evidence type="ECO:0000256" key="8">
    <source>
        <dbReference type="ARBA" id="ARBA00023034"/>
    </source>
</evidence>
<comment type="similarity">
    <text evidence="3 10">Belongs to the nonaspanin (TM9SF) (TC 9.A.2) family.</text>
</comment>
<feature type="transmembrane region" description="Helical" evidence="10">
    <location>
        <begin position="554"/>
        <end position="579"/>
    </location>
</feature>
<feature type="compositionally biased region" description="Basic and acidic residues" evidence="11">
    <location>
        <begin position="238"/>
        <end position="253"/>
    </location>
</feature>
<feature type="signal peptide" evidence="10">
    <location>
        <begin position="1"/>
        <end position="24"/>
    </location>
</feature>
<feature type="transmembrane region" description="Helical" evidence="10">
    <location>
        <begin position="637"/>
        <end position="656"/>
    </location>
</feature>
<keyword evidence="4 10" id="KW-0812">Transmembrane</keyword>
<evidence type="ECO:0000256" key="7">
    <source>
        <dbReference type="ARBA" id="ARBA00022989"/>
    </source>
</evidence>
<feature type="transmembrane region" description="Helical" evidence="10">
    <location>
        <begin position="335"/>
        <end position="357"/>
    </location>
</feature>
<keyword evidence="13" id="KW-1185">Reference proteome</keyword>
<dbReference type="Pfam" id="PF02990">
    <property type="entry name" value="EMP70"/>
    <property type="match status" value="2"/>
</dbReference>
<evidence type="ECO:0000256" key="6">
    <source>
        <dbReference type="ARBA" id="ARBA00022753"/>
    </source>
</evidence>
<feature type="region of interest" description="Disordered" evidence="11">
    <location>
        <begin position="228"/>
        <end position="255"/>
    </location>
</feature>
<feature type="transmembrane region" description="Helical" evidence="10">
    <location>
        <begin position="591"/>
        <end position="616"/>
    </location>
</feature>
<name>A0ABY8TMJ5_TETOB</name>